<sequence>MKRLFGKKPKKSPKPSPKPVSPGIPANVASKPLAPDDEGNNRGSRVVFQDNSGEDKGPPAPGVSTSGVAVIGTDHRSDPPSKCL</sequence>
<name>A0ACB6ZHB2_THEGA</name>
<dbReference type="EMBL" id="MU118005">
    <property type="protein sequence ID" value="KAF9648974.1"/>
    <property type="molecule type" value="Genomic_DNA"/>
</dbReference>
<comment type="caution">
    <text evidence="1">The sequence shown here is derived from an EMBL/GenBank/DDBJ whole genome shotgun (WGS) entry which is preliminary data.</text>
</comment>
<dbReference type="Proteomes" id="UP000886501">
    <property type="component" value="Unassembled WGS sequence"/>
</dbReference>
<proteinExistence type="predicted"/>
<organism evidence="1 2">
    <name type="scientific">Thelephora ganbajun</name>
    <name type="common">Ganba fungus</name>
    <dbReference type="NCBI Taxonomy" id="370292"/>
    <lineage>
        <taxon>Eukaryota</taxon>
        <taxon>Fungi</taxon>
        <taxon>Dikarya</taxon>
        <taxon>Basidiomycota</taxon>
        <taxon>Agaricomycotina</taxon>
        <taxon>Agaricomycetes</taxon>
        <taxon>Thelephorales</taxon>
        <taxon>Thelephoraceae</taxon>
        <taxon>Thelephora</taxon>
    </lineage>
</organism>
<evidence type="ECO:0000313" key="1">
    <source>
        <dbReference type="EMBL" id="KAF9648974.1"/>
    </source>
</evidence>
<evidence type="ECO:0000313" key="2">
    <source>
        <dbReference type="Proteomes" id="UP000886501"/>
    </source>
</evidence>
<gene>
    <name evidence="1" type="ORF">BDM02DRAFT_3114698</name>
</gene>
<protein>
    <submittedName>
        <fullName evidence="1">Uncharacterized protein</fullName>
    </submittedName>
</protein>
<keyword evidence="2" id="KW-1185">Reference proteome</keyword>
<reference evidence="1" key="1">
    <citation type="submission" date="2019-10" db="EMBL/GenBank/DDBJ databases">
        <authorList>
            <consortium name="DOE Joint Genome Institute"/>
            <person name="Kuo A."/>
            <person name="Miyauchi S."/>
            <person name="Kiss E."/>
            <person name="Drula E."/>
            <person name="Kohler A."/>
            <person name="Sanchez-Garcia M."/>
            <person name="Andreopoulos B."/>
            <person name="Barry K.W."/>
            <person name="Bonito G."/>
            <person name="Buee M."/>
            <person name="Carver A."/>
            <person name="Chen C."/>
            <person name="Cichocki N."/>
            <person name="Clum A."/>
            <person name="Culley D."/>
            <person name="Crous P.W."/>
            <person name="Fauchery L."/>
            <person name="Girlanda M."/>
            <person name="Hayes R."/>
            <person name="Keri Z."/>
            <person name="Labutti K."/>
            <person name="Lipzen A."/>
            <person name="Lombard V."/>
            <person name="Magnuson J."/>
            <person name="Maillard F."/>
            <person name="Morin E."/>
            <person name="Murat C."/>
            <person name="Nolan M."/>
            <person name="Ohm R."/>
            <person name="Pangilinan J."/>
            <person name="Pereira M."/>
            <person name="Perotto S."/>
            <person name="Peter M."/>
            <person name="Riley R."/>
            <person name="Sitrit Y."/>
            <person name="Stielow B."/>
            <person name="Szollosi G."/>
            <person name="Zifcakova L."/>
            <person name="Stursova M."/>
            <person name="Spatafora J.W."/>
            <person name="Tedersoo L."/>
            <person name="Vaario L.-M."/>
            <person name="Yamada A."/>
            <person name="Yan M."/>
            <person name="Wang P."/>
            <person name="Xu J."/>
            <person name="Bruns T."/>
            <person name="Baldrian P."/>
            <person name="Vilgalys R."/>
            <person name="Henrissat B."/>
            <person name="Grigoriev I.V."/>
            <person name="Hibbett D."/>
            <person name="Nagy L.G."/>
            <person name="Martin F.M."/>
        </authorList>
    </citation>
    <scope>NUCLEOTIDE SEQUENCE</scope>
    <source>
        <strain evidence="1">P2</strain>
    </source>
</reference>
<reference evidence="1" key="2">
    <citation type="journal article" date="2020" name="Nat. Commun.">
        <title>Large-scale genome sequencing of mycorrhizal fungi provides insights into the early evolution of symbiotic traits.</title>
        <authorList>
            <person name="Miyauchi S."/>
            <person name="Kiss E."/>
            <person name="Kuo A."/>
            <person name="Drula E."/>
            <person name="Kohler A."/>
            <person name="Sanchez-Garcia M."/>
            <person name="Morin E."/>
            <person name="Andreopoulos B."/>
            <person name="Barry K.W."/>
            <person name="Bonito G."/>
            <person name="Buee M."/>
            <person name="Carver A."/>
            <person name="Chen C."/>
            <person name="Cichocki N."/>
            <person name="Clum A."/>
            <person name="Culley D."/>
            <person name="Crous P.W."/>
            <person name="Fauchery L."/>
            <person name="Girlanda M."/>
            <person name="Hayes R.D."/>
            <person name="Keri Z."/>
            <person name="LaButti K."/>
            <person name="Lipzen A."/>
            <person name="Lombard V."/>
            <person name="Magnuson J."/>
            <person name="Maillard F."/>
            <person name="Murat C."/>
            <person name="Nolan M."/>
            <person name="Ohm R.A."/>
            <person name="Pangilinan J."/>
            <person name="Pereira M.F."/>
            <person name="Perotto S."/>
            <person name="Peter M."/>
            <person name="Pfister S."/>
            <person name="Riley R."/>
            <person name="Sitrit Y."/>
            <person name="Stielow J.B."/>
            <person name="Szollosi G."/>
            <person name="Zifcakova L."/>
            <person name="Stursova M."/>
            <person name="Spatafora J.W."/>
            <person name="Tedersoo L."/>
            <person name="Vaario L.M."/>
            <person name="Yamada A."/>
            <person name="Yan M."/>
            <person name="Wang P."/>
            <person name="Xu J."/>
            <person name="Bruns T."/>
            <person name="Baldrian P."/>
            <person name="Vilgalys R."/>
            <person name="Dunand C."/>
            <person name="Henrissat B."/>
            <person name="Grigoriev I.V."/>
            <person name="Hibbett D."/>
            <person name="Nagy L.G."/>
            <person name="Martin F.M."/>
        </authorList>
    </citation>
    <scope>NUCLEOTIDE SEQUENCE</scope>
    <source>
        <strain evidence="1">P2</strain>
    </source>
</reference>
<accession>A0ACB6ZHB2</accession>